<proteinExistence type="predicted"/>
<evidence type="ECO:0000313" key="2">
    <source>
        <dbReference type="Proteomes" id="UP000272778"/>
    </source>
</evidence>
<reference evidence="1 2" key="1">
    <citation type="submission" date="2018-11" db="EMBL/GenBank/DDBJ databases">
        <title>Paraburkholderia sp. DHOA04, isolated from soil.</title>
        <authorList>
            <person name="Gao Z.-H."/>
            <person name="Qiu L.-H."/>
            <person name="Fu J.-C."/>
        </authorList>
    </citation>
    <scope>NUCLEOTIDE SEQUENCE [LARGE SCALE GENOMIC DNA]</scope>
    <source>
        <strain evidence="1 2">DHOA04</strain>
    </source>
</reference>
<accession>A0A3N6MME4</accession>
<gene>
    <name evidence="1" type="ORF">D1Y85_21620</name>
</gene>
<keyword evidence="2" id="KW-1185">Reference proteome</keyword>
<dbReference type="Proteomes" id="UP000272778">
    <property type="component" value="Unassembled WGS sequence"/>
</dbReference>
<sequence>MAESKVEVALLPVSALRLLKAYGNSEYPCYLTLVPVEAETRCVLQLVQDNSNEHLRLTLLADGTWTFTAEAAVAGETKNHRV</sequence>
<evidence type="ECO:0000313" key="1">
    <source>
        <dbReference type="EMBL" id="RQH02735.1"/>
    </source>
</evidence>
<dbReference type="AlphaFoldDB" id="A0A3N6MME4"/>
<dbReference type="EMBL" id="RQIS01000018">
    <property type="protein sequence ID" value="RQH02735.1"/>
    <property type="molecule type" value="Genomic_DNA"/>
</dbReference>
<organism evidence="1 2">
    <name type="scientific">Paraburkholderia dinghuensis</name>
    <dbReference type="NCBI Taxonomy" id="2305225"/>
    <lineage>
        <taxon>Bacteria</taxon>
        <taxon>Pseudomonadati</taxon>
        <taxon>Pseudomonadota</taxon>
        <taxon>Betaproteobacteria</taxon>
        <taxon>Burkholderiales</taxon>
        <taxon>Burkholderiaceae</taxon>
        <taxon>Paraburkholderia</taxon>
    </lineage>
</organism>
<protein>
    <submittedName>
        <fullName evidence="1">Uncharacterized protein</fullName>
    </submittedName>
</protein>
<name>A0A3N6MME4_9BURK</name>
<comment type="caution">
    <text evidence="1">The sequence shown here is derived from an EMBL/GenBank/DDBJ whole genome shotgun (WGS) entry which is preliminary data.</text>
</comment>
<dbReference type="RefSeq" id="WP_124153119.1">
    <property type="nucleotide sequence ID" value="NZ_RQIS01000018.1"/>
</dbReference>